<dbReference type="PROSITE" id="PS51194">
    <property type="entry name" value="HELICASE_CTER"/>
    <property type="match status" value="1"/>
</dbReference>
<feature type="compositionally biased region" description="Basic and acidic residues" evidence="4">
    <location>
        <begin position="9"/>
        <end position="20"/>
    </location>
</feature>
<dbReference type="InterPro" id="IPR001650">
    <property type="entry name" value="Helicase_C-like"/>
</dbReference>
<dbReference type="InterPro" id="IPR000330">
    <property type="entry name" value="SNF2_N"/>
</dbReference>
<feature type="compositionally biased region" description="Basic and acidic residues" evidence="4">
    <location>
        <begin position="265"/>
        <end position="277"/>
    </location>
</feature>
<dbReference type="PANTHER" id="PTHR10799">
    <property type="entry name" value="SNF2/RAD54 HELICASE FAMILY"/>
    <property type="match status" value="1"/>
</dbReference>
<dbReference type="Pfam" id="PF00176">
    <property type="entry name" value="SNF2-rel_dom"/>
    <property type="match status" value="1"/>
</dbReference>
<dbReference type="Gene3D" id="3.40.50.300">
    <property type="entry name" value="P-loop containing nucleotide triphosphate hydrolases"/>
    <property type="match status" value="1"/>
</dbReference>
<keyword evidence="3" id="KW-0067">ATP-binding</keyword>
<evidence type="ECO:0000259" key="5">
    <source>
        <dbReference type="PROSITE" id="PS51194"/>
    </source>
</evidence>
<protein>
    <recommendedName>
        <fullName evidence="5">Helicase C-terminal domain-containing protein</fullName>
    </recommendedName>
</protein>
<evidence type="ECO:0000256" key="4">
    <source>
        <dbReference type="SAM" id="MobiDB-lite"/>
    </source>
</evidence>
<keyword evidence="1" id="KW-0547">Nucleotide-binding</keyword>
<evidence type="ECO:0000313" key="7">
    <source>
        <dbReference type="Proteomes" id="UP000235371"/>
    </source>
</evidence>
<feature type="region of interest" description="Disordered" evidence="4">
    <location>
        <begin position="1"/>
        <end position="44"/>
    </location>
</feature>
<feature type="domain" description="Helicase C-terminal" evidence="5">
    <location>
        <begin position="937"/>
        <end position="1109"/>
    </location>
</feature>
<gene>
    <name evidence="6" type="ORF">K444DRAFT_705052</name>
</gene>
<sequence>MFKRFKNTFGRDSKEKRERSSSAFDPENVANPLGSDSVHHNLLQHGNEGVHPASCFNHRVQQAGLHQKTFELEVWRTGAVTEDDTNVVKAPASRFLESGRDSDKVHNYSFESFLMAFEEKLHIADGGNPIHIMFGKLGFLDHKGIYEAVVDQDSFGVALNNLYLNRGNNNVLTFVFQPESEQHRKKRLEIKDGHNDARLKETDDEADRGRTFPGETPSKILPQERLSPFTTADSEQGSEDIRRARTDLSVQVSAMTGLPNRRISPHTDHFSNPRRESGYTVATTPPSPRSTNSSKQSHIGSIKAAVMKAVNGPVKRIPETKDEESERFKFLYQEEKRVTFKRGGAEGADDGDADKLDILGDGTAEGEAEEQLEEKQKDDDDEEEEVSNEDRIVSKLQKLQNLGELTQLRDPRDTQDTLVRWKECCAMFRHDPKGTKIDNFITVTGLNTKIYQYQAFGVYWQMFTSRELGGGFLADDMGLGKTLSFLAYFVTERQLSVLYREVSKSRALQDGKHLLKGQRGECPSPSKAGWIACPCSSISPTSRMAPQPGLRMACVPQGLVGQWWAQWKTHVDITNNELALKIVVDHPATFNNINITIADRLASGETAQNITRMQAEKYIRGKDGNGDDRPKEYHEGYLLLTTKETYPKFARKFETNGQVRDPKKGGEWKSGTRSCLIFGIGMIDESHEEYFKNKGRAEILANLPTWNNSVRPFVWGYSGTPFSQTPRGLEGVLWAIEKHSVTHDTDFKWEKLDAICKEYDSQVKSNKRDDEAVKQILAAFKPFLGKFMIRRTAETEWFESQSLIKKQPHIHQDVYIKPNETFDALIPAFEAKFDSERDAVLEQLQGKWDNFPDSRRSDIRPTRLGFNAICKTSWRSRILATFPYLFKLVTSDEAADRLTLTGEEVQSFKSAIDKKEFNTPYGKHLRQIVEGSPKCVWLYTFIPQILSQKDVSGNDQKLVILTNFPQVAFLLKLFIQKYFPEEKERVGVIAGRMKASEKAEIINAFTDAMDLKGKRKSKTDVRFLIGTSRLLGVGLQLTRASNIVLMEPDNEFVREMQAYARVHRIGQRNPLSRSYRLIDSGSEIEEAILKRQKDRNEFAGRPFNAEEAEQI</sequence>
<reference evidence="6 7" key="1">
    <citation type="submission" date="2016-04" db="EMBL/GenBank/DDBJ databases">
        <title>A degradative enzymes factory behind the ericoid mycorrhizal symbiosis.</title>
        <authorList>
            <consortium name="DOE Joint Genome Institute"/>
            <person name="Martino E."/>
            <person name="Morin E."/>
            <person name="Grelet G."/>
            <person name="Kuo A."/>
            <person name="Kohler A."/>
            <person name="Daghino S."/>
            <person name="Barry K."/>
            <person name="Choi C."/>
            <person name="Cichocki N."/>
            <person name="Clum A."/>
            <person name="Copeland A."/>
            <person name="Hainaut M."/>
            <person name="Haridas S."/>
            <person name="Labutti K."/>
            <person name="Lindquist E."/>
            <person name="Lipzen A."/>
            <person name="Khouja H.-R."/>
            <person name="Murat C."/>
            <person name="Ohm R."/>
            <person name="Olson A."/>
            <person name="Spatafora J."/>
            <person name="Veneault-Fourrey C."/>
            <person name="Henrissat B."/>
            <person name="Grigoriev I."/>
            <person name="Martin F."/>
            <person name="Perotto S."/>
        </authorList>
    </citation>
    <scope>NUCLEOTIDE SEQUENCE [LARGE SCALE GENOMIC DNA]</scope>
    <source>
        <strain evidence="6 7">E</strain>
    </source>
</reference>
<feature type="region of interest" description="Disordered" evidence="4">
    <location>
        <begin position="190"/>
        <end position="300"/>
    </location>
</feature>
<dbReference type="Gene3D" id="3.40.50.10810">
    <property type="entry name" value="Tandem AAA-ATPase domain"/>
    <property type="match status" value="1"/>
</dbReference>
<dbReference type="Pfam" id="PF00271">
    <property type="entry name" value="Helicase_C"/>
    <property type="match status" value="1"/>
</dbReference>
<dbReference type="RefSeq" id="XP_024729523.1">
    <property type="nucleotide sequence ID" value="XM_024888098.1"/>
</dbReference>
<dbReference type="SUPFAM" id="SSF52540">
    <property type="entry name" value="P-loop containing nucleoside triphosphate hydrolases"/>
    <property type="match status" value="2"/>
</dbReference>
<evidence type="ECO:0000256" key="1">
    <source>
        <dbReference type="ARBA" id="ARBA00022741"/>
    </source>
</evidence>
<dbReference type="AlphaFoldDB" id="A0A2J6SPC6"/>
<organism evidence="6 7">
    <name type="scientific">Hyaloscypha bicolor E</name>
    <dbReference type="NCBI Taxonomy" id="1095630"/>
    <lineage>
        <taxon>Eukaryota</taxon>
        <taxon>Fungi</taxon>
        <taxon>Dikarya</taxon>
        <taxon>Ascomycota</taxon>
        <taxon>Pezizomycotina</taxon>
        <taxon>Leotiomycetes</taxon>
        <taxon>Helotiales</taxon>
        <taxon>Hyaloscyphaceae</taxon>
        <taxon>Hyaloscypha</taxon>
        <taxon>Hyaloscypha bicolor</taxon>
    </lineage>
</organism>
<dbReference type="STRING" id="1095630.A0A2J6SPC6"/>
<dbReference type="SMART" id="SM00490">
    <property type="entry name" value="HELICc"/>
    <property type="match status" value="1"/>
</dbReference>
<dbReference type="InterPro" id="IPR038718">
    <property type="entry name" value="SNF2-like_sf"/>
</dbReference>
<dbReference type="GO" id="GO:0005524">
    <property type="term" value="F:ATP binding"/>
    <property type="evidence" value="ECO:0007669"/>
    <property type="project" value="InterPro"/>
</dbReference>
<dbReference type="InterPro" id="IPR027417">
    <property type="entry name" value="P-loop_NTPase"/>
</dbReference>
<dbReference type="CDD" id="cd18793">
    <property type="entry name" value="SF2_C_SNF"/>
    <property type="match status" value="1"/>
</dbReference>
<evidence type="ECO:0000256" key="3">
    <source>
        <dbReference type="ARBA" id="ARBA00022840"/>
    </source>
</evidence>
<dbReference type="InParanoid" id="A0A2J6SPC6"/>
<accession>A0A2J6SPC6</accession>
<feature type="compositionally biased region" description="Basic and acidic residues" evidence="4">
    <location>
        <begin position="190"/>
        <end position="201"/>
    </location>
</feature>
<evidence type="ECO:0000313" key="6">
    <source>
        <dbReference type="EMBL" id="PMD52619.1"/>
    </source>
</evidence>
<keyword evidence="2" id="KW-0378">Hydrolase</keyword>
<proteinExistence type="predicted"/>
<dbReference type="InterPro" id="IPR049730">
    <property type="entry name" value="SNF2/RAD54-like_C"/>
</dbReference>
<keyword evidence="7" id="KW-1185">Reference proteome</keyword>
<dbReference type="OrthoDB" id="4161342at2759"/>
<dbReference type="Proteomes" id="UP000235371">
    <property type="component" value="Unassembled WGS sequence"/>
</dbReference>
<dbReference type="GO" id="GO:0016787">
    <property type="term" value="F:hydrolase activity"/>
    <property type="evidence" value="ECO:0007669"/>
    <property type="project" value="UniProtKB-KW"/>
</dbReference>
<feature type="region of interest" description="Disordered" evidence="4">
    <location>
        <begin position="365"/>
        <end position="390"/>
    </location>
</feature>
<evidence type="ECO:0000256" key="2">
    <source>
        <dbReference type="ARBA" id="ARBA00022801"/>
    </source>
</evidence>
<dbReference type="EMBL" id="KZ613899">
    <property type="protein sequence ID" value="PMD52619.1"/>
    <property type="molecule type" value="Genomic_DNA"/>
</dbReference>
<name>A0A2J6SPC6_9HELO</name>
<dbReference type="GeneID" id="36596174"/>